<dbReference type="InterPro" id="IPR035906">
    <property type="entry name" value="MetI-like_sf"/>
</dbReference>
<dbReference type="Proteomes" id="UP001500751">
    <property type="component" value="Unassembled WGS sequence"/>
</dbReference>
<evidence type="ECO:0000313" key="10">
    <source>
        <dbReference type="Proteomes" id="UP001500751"/>
    </source>
</evidence>
<reference evidence="9 10" key="1">
    <citation type="journal article" date="2019" name="Int. J. Syst. Evol. Microbiol.">
        <title>The Global Catalogue of Microorganisms (GCM) 10K type strain sequencing project: providing services to taxonomists for standard genome sequencing and annotation.</title>
        <authorList>
            <consortium name="The Broad Institute Genomics Platform"/>
            <consortium name="The Broad Institute Genome Sequencing Center for Infectious Disease"/>
            <person name="Wu L."/>
            <person name="Ma J."/>
        </authorList>
    </citation>
    <scope>NUCLEOTIDE SEQUENCE [LARGE SCALE GENOMIC DNA]</scope>
    <source>
        <strain evidence="9 10">JCM 16014</strain>
    </source>
</reference>
<evidence type="ECO:0000256" key="4">
    <source>
        <dbReference type="ARBA" id="ARBA00022692"/>
    </source>
</evidence>
<keyword evidence="4 7" id="KW-0812">Transmembrane</keyword>
<keyword evidence="6 7" id="KW-0472">Membrane</keyword>
<comment type="similarity">
    <text evidence="7">Belongs to the binding-protein-dependent transport system permease family.</text>
</comment>
<feature type="transmembrane region" description="Helical" evidence="7">
    <location>
        <begin position="116"/>
        <end position="143"/>
    </location>
</feature>
<dbReference type="Pfam" id="PF00528">
    <property type="entry name" value="BPD_transp_1"/>
    <property type="match status" value="1"/>
</dbReference>
<evidence type="ECO:0000256" key="2">
    <source>
        <dbReference type="ARBA" id="ARBA00022448"/>
    </source>
</evidence>
<keyword evidence="2 7" id="KW-0813">Transport</keyword>
<gene>
    <name evidence="9" type="ORF">GCM10009839_67820</name>
</gene>
<organism evidence="9 10">
    <name type="scientific">Catenulispora yoronensis</name>
    <dbReference type="NCBI Taxonomy" id="450799"/>
    <lineage>
        <taxon>Bacteria</taxon>
        <taxon>Bacillati</taxon>
        <taxon>Actinomycetota</taxon>
        <taxon>Actinomycetes</taxon>
        <taxon>Catenulisporales</taxon>
        <taxon>Catenulisporaceae</taxon>
        <taxon>Catenulispora</taxon>
    </lineage>
</organism>
<dbReference type="PANTHER" id="PTHR43744:SF12">
    <property type="entry name" value="ABC TRANSPORTER PERMEASE PROTEIN MG189-RELATED"/>
    <property type="match status" value="1"/>
</dbReference>
<evidence type="ECO:0000259" key="8">
    <source>
        <dbReference type="PROSITE" id="PS50928"/>
    </source>
</evidence>
<evidence type="ECO:0000256" key="6">
    <source>
        <dbReference type="ARBA" id="ARBA00023136"/>
    </source>
</evidence>
<dbReference type="InterPro" id="IPR000515">
    <property type="entry name" value="MetI-like"/>
</dbReference>
<dbReference type="RefSeq" id="WP_344669779.1">
    <property type="nucleotide sequence ID" value="NZ_BAAAQN010000051.1"/>
</dbReference>
<dbReference type="Gene3D" id="1.10.3720.10">
    <property type="entry name" value="MetI-like"/>
    <property type="match status" value="1"/>
</dbReference>
<comment type="subcellular location">
    <subcellularLocation>
        <location evidence="1 7">Cell membrane</location>
        <topology evidence="1 7">Multi-pass membrane protein</topology>
    </subcellularLocation>
</comment>
<proteinExistence type="inferred from homology"/>
<keyword evidence="10" id="KW-1185">Reference proteome</keyword>
<feature type="transmembrane region" description="Helical" evidence="7">
    <location>
        <begin position="163"/>
        <end position="181"/>
    </location>
</feature>
<dbReference type="EMBL" id="BAAAQN010000051">
    <property type="protein sequence ID" value="GAA2051335.1"/>
    <property type="molecule type" value="Genomic_DNA"/>
</dbReference>
<name>A0ABN2V4X9_9ACTN</name>
<dbReference type="CDD" id="cd06261">
    <property type="entry name" value="TM_PBP2"/>
    <property type="match status" value="1"/>
</dbReference>
<keyword evidence="5 7" id="KW-1133">Transmembrane helix</keyword>
<accession>A0ABN2V4X9</accession>
<feature type="transmembrane region" description="Helical" evidence="7">
    <location>
        <begin position="21"/>
        <end position="45"/>
    </location>
</feature>
<protein>
    <submittedName>
        <fullName evidence="9">Carbohydrate ABC transporter permease</fullName>
    </submittedName>
</protein>
<feature type="domain" description="ABC transmembrane type-1" evidence="8">
    <location>
        <begin position="84"/>
        <end position="285"/>
    </location>
</feature>
<dbReference type="PROSITE" id="PS50928">
    <property type="entry name" value="ABC_TM1"/>
    <property type="match status" value="1"/>
</dbReference>
<keyword evidence="3" id="KW-1003">Cell membrane</keyword>
<dbReference type="SUPFAM" id="SSF161098">
    <property type="entry name" value="MetI-like"/>
    <property type="match status" value="1"/>
</dbReference>
<evidence type="ECO:0000256" key="3">
    <source>
        <dbReference type="ARBA" id="ARBA00022475"/>
    </source>
</evidence>
<sequence length="300" mass="33243">MRLAQPRQSTRTTRLGGVRPARLTLHAFLILTSVVWLIPVAWALYTALRPFADTSKHGYVSVGGSYGVQNFSDAWSQADMLHFFVNTIVITVPALAVTLFFASMAAFVIARFRWRFNVALLVLFTAGNLLPQQAIITPLFRIYTNITLPDWMSDSGELYDSTLGLILIHVAFQTGFCVFVMSNYMKTIPREISEAAVVDGASVFRQYWQLTLPLCRPVLAALATLEFTWIYNDFYWATALISTGDKRPITAALANLQGEFFTNNNLVAAGSLLVAVPTLIVFFALQRHFIAGLTLGSSKG</sequence>
<feature type="transmembrane region" description="Helical" evidence="7">
    <location>
        <begin position="266"/>
        <end position="285"/>
    </location>
</feature>
<dbReference type="PANTHER" id="PTHR43744">
    <property type="entry name" value="ABC TRANSPORTER PERMEASE PROTEIN MG189-RELATED-RELATED"/>
    <property type="match status" value="1"/>
</dbReference>
<evidence type="ECO:0000313" key="9">
    <source>
        <dbReference type="EMBL" id="GAA2051335.1"/>
    </source>
</evidence>
<feature type="transmembrane region" description="Helical" evidence="7">
    <location>
        <begin position="83"/>
        <end position="109"/>
    </location>
</feature>
<evidence type="ECO:0000256" key="5">
    <source>
        <dbReference type="ARBA" id="ARBA00022989"/>
    </source>
</evidence>
<evidence type="ECO:0000256" key="1">
    <source>
        <dbReference type="ARBA" id="ARBA00004651"/>
    </source>
</evidence>
<evidence type="ECO:0000256" key="7">
    <source>
        <dbReference type="RuleBase" id="RU363032"/>
    </source>
</evidence>
<comment type="caution">
    <text evidence="9">The sequence shown here is derived from an EMBL/GenBank/DDBJ whole genome shotgun (WGS) entry which is preliminary data.</text>
</comment>